<proteinExistence type="predicted"/>
<reference evidence="2" key="1">
    <citation type="submission" date="2016-10" db="EMBL/GenBank/DDBJ databases">
        <authorList>
            <person name="Varghese N."/>
            <person name="Submissions S."/>
        </authorList>
    </citation>
    <scope>NUCLEOTIDE SEQUENCE [LARGE SCALE GENOMIC DNA]</scope>
    <source>
        <strain evidence="2">DSM 19181</strain>
    </source>
</reference>
<evidence type="ECO:0000313" key="1">
    <source>
        <dbReference type="EMBL" id="SDK16109.1"/>
    </source>
</evidence>
<sequence>MDPVPLCIGYKFKEVKKSGYSLSPIKIERTITYEINEKQQAENV</sequence>
<protein>
    <submittedName>
        <fullName evidence="1">Uncharacterized protein</fullName>
    </submittedName>
</protein>
<accession>A0A1G8ZLX9</accession>
<dbReference type="Proteomes" id="UP000199433">
    <property type="component" value="Unassembled WGS sequence"/>
</dbReference>
<evidence type="ECO:0000313" key="2">
    <source>
        <dbReference type="Proteomes" id="UP000199433"/>
    </source>
</evidence>
<dbReference type="AlphaFoldDB" id="A0A1G8ZLX9"/>
<gene>
    <name evidence="1" type="ORF">SAMN04488098_101520</name>
</gene>
<organism evidence="1 2">
    <name type="scientific">Alkalibacterium thalassium</name>
    <dbReference type="NCBI Taxonomy" id="426701"/>
    <lineage>
        <taxon>Bacteria</taxon>
        <taxon>Bacillati</taxon>
        <taxon>Bacillota</taxon>
        <taxon>Bacilli</taxon>
        <taxon>Lactobacillales</taxon>
        <taxon>Carnobacteriaceae</taxon>
        <taxon>Alkalibacterium</taxon>
    </lineage>
</organism>
<name>A0A1G8ZLX9_9LACT</name>
<dbReference type="STRING" id="426701.SAMN04488098_101520"/>
<dbReference type="EMBL" id="FNFK01000015">
    <property type="protein sequence ID" value="SDK16109.1"/>
    <property type="molecule type" value="Genomic_DNA"/>
</dbReference>
<keyword evidence="2" id="KW-1185">Reference proteome</keyword>